<accession>A0AAD2HAQ5</accession>
<evidence type="ECO:0000259" key="1">
    <source>
        <dbReference type="Pfam" id="PF08719"/>
    </source>
</evidence>
<protein>
    <recommendedName>
        <fullName evidence="1">NADAR domain-containing protein</fullName>
    </recommendedName>
</protein>
<name>A0AAD2HAQ5_9AGAR</name>
<dbReference type="SUPFAM" id="SSF143990">
    <property type="entry name" value="YbiA-like"/>
    <property type="match status" value="1"/>
</dbReference>
<evidence type="ECO:0000313" key="3">
    <source>
        <dbReference type="Proteomes" id="UP001295794"/>
    </source>
</evidence>
<dbReference type="InterPro" id="IPR012816">
    <property type="entry name" value="NADAR"/>
</dbReference>
<dbReference type="CDD" id="cd15457">
    <property type="entry name" value="NADAR"/>
    <property type="match status" value="1"/>
</dbReference>
<dbReference type="Pfam" id="PF08719">
    <property type="entry name" value="NADAR"/>
    <property type="match status" value="1"/>
</dbReference>
<dbReference type="Gene3D" id="1.10.357.40">
    <property type="entry name" value="YbiA-like"/>
    <property type="match status" value="1"/>
</dbReference>
<dbReference type="AlphaFoldDB" id="A0AAD2HAQ5"/>
<proteinExistence type="predicted"/>
<dbReference type="EMBL" id="CAVNYO010000181">
    <property type="protein sequence ID" value="CAK5272137.1"/>
    <property type="molecule type" value="Genomic_DNA"/>
</dbReference>
<reference evidence="2" key="1">
    <citation type="submission" date="2023-11" db="EMBL/GenBank/DDBJ databases">
        <authorList>
            <person name="De Vega J J."/>
            <person name="De Vega J J."/>
        </authorList>
    </citation>
    <scope>NUCLEOTIDE SEQUENCE</scope>
</reference>
<dbReference type="InterPro" id="IPR037238">
    <property type="entry name" value="YbiA-like_sf"/>
</dbReference>
<keyword evidence="3" id="KW-1185">Reference proteome</keyword>
<feature type="domain" description="NADAR" evidence="1">
    <location>
        <begin position="16"/>
        <end position="181"/>
    </location>
</feature>
<sequence length="199" mass="22386">MPAIRTAEPETSGYTFFWSTDHVNGWASQWYAAPFEAQVNIDGNEETIHFPSNEHWMMLASHAGLQLNVVEKVRAIKGTSKSELSAVKKLGRQVKNFDDVIWVKHRERIVTEGSVHKFRQNGELRAKLFATGDTCLVEASPRDRIWGIGCSEANALSGKGEKKWGMNLLGKALVNARAILREEEQVKDERERDPPPETA</sequence>
<evidence type="ECO:0000313" key="2">
    <source>
        <dbReference type="EMBL" id="CAK5272137.1"/>
    </source>
</evidence>
<gene>
    <name evidence="2" type="ORF">MYCIT1_LOCUS17693</name>
</gene>
<dbReference type="NCBIfam" id="TIGR02464">
    <property type="entry name" value="ribofla_fusion"/>
    <property type="match status" value="1"/>
</dbReference>
<organism evidence="2 3">
    <name type="scientific">Mycena citricolor</name>
    <dbReference type="NCBI Taxonomy" id="2018698"/>
    <lineage>
        <taxon>Eukaryota</taxon>
        <taxon>Fungi</taxon>
        <taxon>Dikarya</taxon>
        <taxon>Basidiomycota</taxon>
        <taxon>Agaricomycotina</taxon>
        <taxon>Agaricomycetes</taxon>
        <taxon>Agaricomycetidae</taxon>
        <taxon>Agaricales</taxon>
        <taxon>Marasmiineae</taxon>
        <taxon>Mycenaceae</taxon>
        <taxon>Mycena</taxon>
    </lineage>
</organism>
<comment type="caution">
    <text evidence="2">The sequence shown here is derived from an EMBL/GenBank/DDBJ whole genome shotgun (WGS) entry which is preliminary data.</text>
</comment>
<dbReference type="Proteomes" id="UP001295794">
    <property type="component" value="Unassembled WGS sequence"/>
</dbReference>